<dbReference type="InterPro" id="IPR011576">
    <property type="entry name" value="Pyridox_Oxase_N"/>
</dbReference>
<dbReference type="RefSeq" id="WP_380506651.1">
    <property type="nucleotide sequence ID" value="NZ_JBHEZX010000004.1"/>
</dbReference>
<dbReference type="Proteomes" id="UP001592582">
    <property type="component" value="Unassembled WGS sequence"/>
</dbReference>
<accession>A0ABV6V890</accession>
<dbReference type="InterPro" id="IPR012349">
    <property type="entry name" value="Split_barrel_FMN-bd"/>
</dbReference>
<evidence type="ECO:0000256" key="1">
    <source>
        <dbReference type="ARBA" id="ARBA00023002"/>
    </source>
</evidence>
<dbReference type="PANTHER" id="PTHR35176">
    <property type="entry name" value="HEME OXYGENASE HI_0854-RELATED"/>
    <property type="match status" value="1"/>
</dbReference>
<dbReference type="InterPro" id="IPR052019">
    <property type="entry name" value="F420H2_bilvrd_red/Heme_oxyg"/>
</dbReference>
<evidence type="ECO:0000313" key="3">
    <source>
        <dbReference type="EMBL" id="MFC1409945.1"/>
    </source>
</evidence>
<name>A0ABV6V890_9ACTN</name>
<keyword evidence="4" id="KW-1185">Reference proteome</keyword>
<sequence length="164" mass="18373">MLFDEDLELGLDAAGFGCRARYGRDMKLTTAEARARLQQARIARLATAGADGQPHLVPITFVLDNECMYFAIDHKPKSTMKLRRLQNITENPQVSVLVDHYSDDWDALWWARADGTAEIWDAGDPRADAVELLSAKYEQYRETPPLGPVVAIAVRLFSGWSYAS</sequence>
<dbReference type="Pfam" id="PF01243">
    <property type="entry name" value="PNPOx_N"/>
    <property type="match status" value="1"/>
</dbReference>
<gene>
    <name evidence="3" type="ORF">ACEZDG_11735</name>
</gene>
<dbReference type="PANTHER" id="PTHR35176:SF2">
    <property type="entry name" value="F420H(2)-DEPENDENT REDUCTASE RV1155"/>
    <property type="match status" value="1"/>
</dbReference>
<feature type="domain" description="Pyridoxamine 5'-phosphate oxidase N-terminal" evidence="2">
    <location>
        <begin position="30"/>
        <end position="154"/>
    </location>
</feature>
<evidence type="ECO:0000313" key="4">
    <source>
        <dbReference type="Proteomes" id="UP001592582"/>
    </source>
</evidence>
<dbReference type="SUPFAM" id="SSF50475">
    <property type="entry name" value="FMN-binding split barrel"/>
    <property type="match status" value="1"/>
</dbReference>
<dbReference type="Gene3D" id="2.30.110.10">
    <property type="entry name" value="Electron Transport, Fmn-binding Protein, Chain A"/>
    <property type="match status" value="1"/>
</dbReference>
<keyword evidence="1" id="KW-0560">Oxidoreductase</keyword>
<organism evidence="3 4">
    <name type="scientific">Streptacidiphilus alkalitolerans</name>
    <dbReference type="NCBI Taxonomy" id="3342712"/>
    <lineage>
        <taxon>Bacteria</taxon>
        <taxon>Bacillati</taxon>
        <taxon>Actinomycetota</taxon>
        <taxon>Actinomycetes</taxon>
        <taxon>Kitasatosporales</taxon>
        <taxon>Streptomycetaceae</taxon>
        <taxon>Streptacidiphilus</taxon>
    </lineage>
</organism>
<protein>
    <submittedName>
        <fullName evidence="3">TIGR03668 family PPOX class F420-dependent oxidoreductase</fullName>
    </submittedName>
</protein>
<comment type="caution">
    <text evidence="3">The sequence shown here is derived from an EMBL/GenBank/DDBJ whole genome shotgun (WGS) entry which is preliminary data.</text>
</comment>
<proteinExistence type="predicted"/>
<evidence type="ECO:0000259" key="2">
    <source>
        <dbReference type="Pfam" id="PF01243"/>
    </source>
</evidence>
<dbReference type="NCBIfam" id="TIGR03668">
    <property type="entry name" value="Rv0121_F420"/>
    <property type="match status" value="1"/>
</dbReference>
<dbReference type="EMBL" id="JBHEZX010000004">
    <property type="protein sequence ID" value="MFC1409945.1"/>
    <property type="molecule type" value="Genomic_DNA"/>
</dbReference>
<dbReference type="InterPro" id="IPR019967">
    <property type="entry name" value="F420-dep_enz_PPOX_Rv0121"/>
</dbReference>
<reference evidence="3 4" key="1">
    <citation type="submission" date="2024-09" db="EMBL/GenBank/DDBJ databases">
        <authorList>
            <person name="Lee S.D."/>
        </authorList>
    </citation>
    <scope>NUCLEOTIDE SEQUENCE [LARGE SCALE GENOMIC DNA]</scope>
    <source>
        <strain evidence="3 4">N1-1</strain>
    </source>
</reference>